<dbReference type="EMBL" id="JAJA02000001">
    <property type="protein sequence ID" value="KWS05635.1"/>
    <property type="molecule type" value="Genomic_DNA"/>
</dbReference>
<proteinExistence type="inferred from homology"/>
<feature type="chain" id="PRO_5007131809" evidence="2">
    <location>
        <begin position="27"/>
        <end position="315"/>
    </location>
</feature>
<feature type="signal peptide" evidence="2">
    <location>
        <begin position="1"/>
        <end position="26"/>
    </location>
</feature>
<accession>A0A108UAN3</accession>
<dbReference type="Pfam" id="PF07676">
    <property type="entry name" value="PD40"/>
    <property type="match status" value="3"/>
</dbReference>
<reference evidence="3 4" key="1">
    <citation type="journal article" date="2014" name="Genome Announc.">
        <title>Draft Genome Sequence of Lysobacter capsici AZ78, a Bacterium Antagonistic to Plant-Pathogenic Oomycetes.</title>
        <authorList>
            <person name="Puopolo G."/>
            <person name="Sonego P."/>
            <person name="Engelen K."/>
            <person name="Pertot I."/>
        </authorList>
    </citation>
    <scope>NUCLEOTIDE SEQUENCE [LARGE SCALE GENOMIC DNA]</scope>
    <source>
        <strain evidence="3 4">AZ78</strain>
    </source>
</reference>
<dbReference type="SUPFAM" id="SSF82171">
    <property type="entry name" value="DPP6 N-terminal domain-like"/>
    <property type="match status" value="2"/>
</dbReference>
<dbReference type="AlphaFoldDB" id="A0A108UAN3"/>
<comment type="similarity">
    <text evidence="1">Belongs to the TolB family.</text>
</comment>
<protein>
    <submittedName>
        <fullName evidence="3">Uncharacterized protein</fullName>
    </submittedName>
</protein>
<dbReference type="InterPro" id="IPR011659">
    <property type="entry name" value="WD40"/>
</dbReference>
<gene>
    <name evidence="3" type="ORF">AZ78_3187</name>
</gene>
<evidence type="ECO:0000256" key="1">
    <source>
        <dbReference type="ARBA" id="ARBA00009820"/>
    </source>
</evidence>
<dbReference type="RefSeq" id="WP_051547225.1">
    <property type="nucleotide sequence ID" value="NZ_JAJA02000001.1"/>
</dbReference>
<keyword evidence="2" id="KW-0732">Signal</keyword>
<dbReference type="InterPro" id="IPR011042">
    <property type="entry name" value="6-blade_b-propeller_TolB-like"/>
</dbReference>
<evidence type="ECO:0000256" key="2">
    <source>
        <dbReference type="SAM" id="SignalP"/>
    </source>
</evidence>
<evidence type="ECO:0000313" key="4">
    <source>
        <dbReference type="Proteomes" id="UP000023435"/>
    </source>
</evidence>
<dbReference type="PANTHER" id="PTHR36842">
    <property type="entry name" value="PROTEIN TOLB HOMOLOG"/>
    <property type="match status" value="1"/>
</dbReference>
<dbReference type="Gene3D" id="2.120.10.30">
    <property type="entry name" value="TolB, C-terminal domain"/>
    <property type="match status" value="2"/>
</dbReference>
<comment type="caution">
    <text evidence="3">The sequence shown here is derived from an EMBL/GenBank/DDBJ whole genome shotgun (WGS) entry which is preliminary data.</text>
</comment>
<keyword evidence="4" id="KW-1185">Reference proteome</keyword>
<evidence type="ECO:0000313" key="3">
    <source>
        <dbReference type="EMBL" id="KWS05635.1"/>
    </source>
</evidence>
<dbReference type="Proteomes" id="UP000023435">
    <property type="component" value="Unassembled WGS sequence"/>
</dbReference>
<sequence length="315" mass="33880">MPGSYLPRCCAFVIALMATTSIWDCAAADRARPHAGGLRIVGEATAFAPTVAPAQFARIRLTLSPDGNTALWFSRNRPGGAGSYDIWMSRREGARWTDSTPVSFNTPDRDFDPAFSADGRYVYFSSNRPGGVGDDDLYRVAVTAQGFGAVEHLGAAVNSAGKEFAPMLSPDGTRLLFSSDRAGGAGGQDLYVAKRVDAGFAAAQRLPGSLNTAGHEFDATFLADGATVVFGRAKDFSKDRADLFVSRVRNGRYDAGERLPDTVNNREHDTYGPMLDWSTRGRFTVSTRRDGAAEMGLYLVDYALDAAATTEKSNR</sequence>
<name>A0A108UAN3_9GAMM</name>
<organism evidence="3 4">
    <name type="scientific">Lysobacter capsici AZ78</name>
    <dbReference type="NCBI Taxonomy" id="1444315"/>
    <lineage>
        <taxon>Bacteria</taxon>
        <taxon>Pseudomonadati</taxon>
        <taxon>Pseudomonadota</taxon>
        <taxon>Gammaproteobacteria</taxon>
        <taxon>Lysobacterales</taxon>
        <taxon>Lysobacteraceae</taxon>
        <taxon>Lysobacter</taxon>
    </lineage>
</organism>
<dbReference type="PANTHER" id="PTHR36842:SF1">
    <property type="entry name" value="PROTEIN TOLB"/>
    <property type="match status" value="1"/>
</dbReference>